<feature type="compositionally biased region" description="Basic and acidic residues" evidence="5">
    <location>
        <begin position="224"/>
        <end position="234"/>
    </location>
</feature>
<feature type="domain" description="HTH tetR-type" evidence="6">
    <location>
        <begin position="8"/>
        <end position="68"/>
    </location>
</feature>
<feature type="region of interest" description="Disordered" evidence="5">
    <location>
        <begin position="217"/>
        <end position="242"/>
    </location>
</feature>
<evidence type="ECO:0000256" key="1">
    <source>
        <dbReference type="ARBA" id="ARBA00023015"/>
    </source>
</evidence>
<dbReference type="InterPro" id="IPR050109">
    <property type="entry name" value="HTH-type_TetR-like_transc_reg"/>
</dbReference>
<dbReference type="InterPro" id="IPR009057">
    <property type="entry name" value="Homeodomain-like_sf"/>
</dbReference>
<dbReference type="Pfam" id="PF00440">
    <property type="entry name" value="TetR_N"/>
    <property type="match status" value="1"/>
</dbReference>
<dbReference type="PANTHER" id="PTHR30055:SF234">
    <property type="entry name" value="HTH-TYPE TRANSCRIPTIONAL REGULATOR BETI"/>
    <property type="match status" value="1"/>
</dbReference>
<keyword evidence="1" id="KW-0805">Transcription regulation</keyword>
<dbReference type="PRINTS" id="PR00455">
    <property type="entry name" value="HTHTETR"/>
</dbReference>
<dbReference type="InterPro" id="IPR036271">
    <property type="entry name" value="Tet_transcr_reg_TetR-rel_C_sf"/>
</dbReference>
<evidence type="ECO:0000256" key="5">
    <source>
        <dbReference type="SAM" id="MobiDB-lite"/>
    </source>
</evidence>
<evidence type="ECO:0000256" key="3">
    <source>
        <dbReference type="ARBA" id="ARBA00023163"/>
    </source>
</evidence>
<feature type="DNA-binding region" description="H-T-H motif" evidence="4">
    <location>
        <begin position="31"/>
        <end position="50"/>
    </location>
</feature>
<proteinExistence type="predicted"/>
<accession>A0ABN3E0C4</accession>
<dbReference type="SUPFAM" id="SSF46689">
    <property type="entry name" value="Homeodomain-like"/>
    <property type="match status" value="1"/>
</dbReference>
<dbReference type="InterPro" id="IPR001647">
    <property type="entry name" value="HTH_TetR"/>
</dbReference>
<dbReference type="EMBL" id="BAAATR010000011">
    <property type="protein sequence ID" value="GAA2245751.1"/>
    <property type="molecule type" value="Genomic_DNA"/>
</dbReference>
<keyword evidence="8" id="KW-1185">Reference proteome</keyword>
<comment type="caution">
    <text evidence="7">The sequence shown here is derived from an EMBL/GenBank/DDBJ whole genome shotgun (WGS) entry which is preliminary data.</text>
</comment>
<organism evidence="7 8">
    <name type="scientific">Kitasatospora cystarginea</name>
    <dbReference type="NCBI Taxonomy" id="58350"/>
    <lineage>
        <taxon>Bacteria</taxon>
        <taxon>Bacillati</taxon>
        <taxon>Actinomycetota</taxon>
        <taxon>Actinomycetes</taxon>
        <taxon>Kitasatosporales</taxon>
        <taxon>Streptomycetaceae</taxon>
        <taxon>Kitasatospora</taxon>
    </lineage>
</organism>
<dbReference type="SUPFAM" id="SSF48498">
    <property type="entry name" value="Tetracyclin repressor-like, C-terminal domain"/>
    <property type="match status" value="1"/>
</dbReference>
<evidence type="ECO:0000256" key="2">
    <source>
        <dbReference type="ARBA" id="ARBA00023125"/>
    </source>
</evidence>
<dbReference type="Gene3D" id="1.10.357.10">
    <property type="entry name" value="Tetracycline Repressor, domain 2"/>
    <property type="match status" value="1"/>
</dbReference>
<dbReference type="Proteomes" id="UP001500305">
    <property type="component" value="Unassembled WGS sequence"/>
</dbReference>
<dbReference type="InterPro" id="IPR047923">
    <property type="entry name" value="ArpA-like"/>
</dbReference>
<reference evidence="7 8" key="1">
    <citation type="journal article" date="2019" name="Int. J. Syst. Evol. Microbiol.">
        <title>The Global Catalogue of Microorganisms (GCM) 10K type strain sequencing project: providing services to taxonomists for standard genome sequencing and annotation.</title>
        <authorList>
            <consortium name="The Broad Institute Genomics Platform"/>
            <consortium name="The Broad Institute Genome Sequencing Center for Infectious Disease"/>
            <person name="Wu L."/>
            <person name="Ma J."/>
        </authorList>
    </citation>
    <scope>NUCLEOTIDE SEQUENCE [LARGE SCALE GENOMIC DNA]</scope>
    <source>
        <strain evidence="7 8">JCM 7356</strain>
    </source>
</reference>
<gene>
    <name evidence="7" type="ORF">GCM10010430_29580</name>
</gene>
<evidence type="ECO:0000313" key="8">
    <source>
        <dbReference type="Proteomes" id="UP001500305"/>
    </source>
</evidence>
<protein>
    <submittedName>
        <fullName evidence="7">ScbR family autoregulator-binding transcription factor</fullName>
    </submittedName>
</protein>
<evidence type="ECO:0000256" key="4">
    <source>
        <dbReference type="PROSITE-ProRule" id="PRU00335"/>
    </source>
</evidence>
<dbReference type="NCBIfam" id="NF041196">
    <property type="entry name" value="ScbR_bind_reg"/>
    <property type="match status" value="1"/>
</dbReference>
<sequence>MPRQERAERTRQLLIEAAASSFDADGYTMTGLGDVTRLSGMSKGALYFHFGSKEQLAEAVLAGSRDGLRECVRQARASGGPTIQYLIHLCHSVARRIDDDVVFRAGLRLTGDPGLDRSVCPSPQASWVRMVRLLLRRAAWRREIHTGAPMEVAADLLGAAAVGVELLARQETRWLDREMLTRMWWAVLPALVLPEHLDRLNASGSVPDGLFPSRFGAYEPGAPELHRKSTEKAPDSSAAQGE</sequence>
<dbReference type="PANTHER" id="PTHR30055">
    <property type="entry name" value="HTH-TYPE TRANSCRIPTIONAL REGULATOR RUTR"/>
    <property type="match status" value="1"/>
</dbReference>
<evidence type="ECO:0000313" key="7">
    <source>
        <dbReference type="EMBL" id="GAA2245751.1"/>
    </source>
</evidence>
<dbReference type="RefSeq" id="WP_344636813.1">
    <property type="nucleotide sequence ID" value="NZ_BAAATR010000011.1"/>
</dbReference>
<keyword evidence="3" id="KW-0804">Transcription</keyword>
<evidence type="ECO:0000259" key="6">
    <source>
        <dbReference type="PROSITE" id="PS50977"/>
    </source>
</evidence>
<dbReference type="PROSITE" id="PS50977">
    <property type="entry name" value="HTH_TETR_2"/>
    <property type="match status" value="1"/>
</dbReference>
<keyword evidence="2 4" id="KW-0238">DNA-binding</keyword>
<name>A0ABN3E0C4_9ACTN</name>